<comment type="caution">
    <text evidence="8">The sequence shown here is derived from an EMBL/GenBank/DDBJ whole genome shotgun (WGS) entry which is preliminary data.</text>
</comment>
<gene>
    <name evidence="8" type="primary">CMTM8</name>
    <name evidence="8" type="ORF">Tcan_08854</name>
</gene>
<evidence type="ECO:0000259" key="7">
    <source>
        <dbReference type="PROSITE" id="PS51225"/>
    </source>
</evidence>
<evidence type="ECO:0000256" key="5">
    <source>
        <dbReference type="PROSITE-ProRule" id="PRU00581"/>
    </source>
</evidence>
<feature type="transmembrane region" description="Helical" evidence="6">
    <location>
        <begin position="175"/>
        <end position="194"/>
    </location>
</feature>
<evidence type="ECO:0000256" key="3">
    <source>
        <dbReference type="ARBA" id="ARBA00022989"/>
    </source>
</evidence>
<dbReference type="InterPro" id="IPR008253">
    <property type="entry name" value="Marvel"/>
</dbReference>
<dbReference type="Pfam" id="PF01284">
    <property type="entry name" value="MARVEL"/>
    <property type="match status" value="1"/>
</dbReference>
<proteinExistence type="predicted"/>
<dbReference type="GO" id="GO:0016020">
    <property type="term" value="C:membrane"/>
    <property type="evidence" value="ECO:0007669"/>
    <property type="project" value="UniProtKB-SubCell"/>
</dbReference>
<keyword evidence="3 6" id="KW-1133">Transmembrane helix</keyword>
<dbReference type="STRING" id="6265.A0A0B2US40"/>
<evidence type="ECO:0000313" key="8">
    <source>
        <dbReference type="EMBL" id="KHN71952.1"/>
    </source>
</evidence>
<evidence type="ECO:0000256" key="1">
    <source>
        <dbReference type="ARBA" id="ARBA00004141"/>
    </source>
</evidence>
<evidence type="ECO:0000256" key="6">
    <source>
        <dbReference type="SAM" id="Phobius"/>
    </source>
</evidence>
<dbReference type="OrthoDB" id="10028364at2759"/>
<dbReference type="PANTHER" id="PTHR22776">
    <property type="entry name" value="MARVEL-CONTAINING POTENTIAL LIPID RAFT-ASSOCIATED PROTEIN"/>
    <property type="match status" value="1"/>
</dbReference>
<reference evidence="8 9" key="1">
    <citation type="submission" date="2014-11" db="EMBL/GenBank/DDBJ databases">
        <title>Genetic blueprint of the zoonotic pathogen Toxocara canis.</title>
        <authorList>
            <person name="Zhu X.-Q."/>
            <person name="Korhonen P.K."/>
            <person name="Cai H."/>
            <person name="Young N.D."/>
            <person name="Nejsum P."/>
            <person name="von Samson-Himmelstjerna G."/>
            <person name="Boag P.R."/>
            <person name="Tan P."/>
            <person name="Li Q."/>
            <person name="Min J."/>
            <person name="Yang Y."/>
            <person name="Wang X."/>
            <person name="Fang X."/>
            <person name="Hall R.S."/>
            <person name="Hofmann A."/>
            <person name="Sternberg P.W."/>
            <person name="Jex A.R."/>
            <person name="Gasser R.B."/>
        </authorList>
    </citation>
    <scope>NUCLEOTIDE SEQUENCE [LARGE SCALE GENOMIC DNA]</scope>
    <source>
        <strain evidence="8">PN_DK_2014</strain>
    </source>
</reference>
<dbReference type="EMBL" id="JPKZ01004123">
    <property type="protein sequence ID" value="KHN71952.1"/>
    <property type="molecule type" value="Genomic_DNA"/>
</dbReference>
<keyword evidence="2 5" id="KW-0812">Transmembrane</keyword>
<dbReference type="Proteomes" id="UP000031036">
    <property type="component" value="Unassembled WGS sequence"/>
</dbReference>
<dbReference type="PANTHER" id="PTHR22776:SF49">
    <property type="entry name" value="MARVEL DOMAIN-CONTAINING PROTEIN"/>
    <property type="match status" value="1"/>
</dbReference>
<feature type="transmembrane region" description="Helical" evidence="6">
    <location>
        <begin position="144"/>
        <end position="169"/>
    </location>
</feature>
<keyword evidence="9" id="KW-1185">Reference proteome</keyword>
<dbReference type="PROSITE" id="PS51225">
    <property type="entry name" value="MARVEL"/>
    <property type="match status" value="1"/>
</dbReference>
<organism evidence="8 9">
    <name type="scientific">Toxocara canis</name>
    <name type="common">Canine roundworm</name>
    <dbReference type="NCBI Taxonomy" id="6265"/>
    <lineage>
        <taxon>Eukaryota</taxon>
        <taxon>Metazoa</taxon>
        <taxon>Ecdysozoa</taxon>
        <taxon>Nematoda</taxon>
        <taxon>Chromadorea</taxon>
        <taxon>Rhabditida</taxon>
        <taxon>Spirurina</taxon>
        <taxon>Ascaridomorpha</taxon>
        <taxon>Ascaridoidea</taxon>
        <taxon>Toxocaridae</taxon>
        <taxon>Toxocara</taxon>
    </lineage>
</organism>
<feature type="transmembrane region" description="Helical" evidence="6">
    <location>
        <begin position="85"/>
        <end position="106"/>
    </location>
</feature>
<comment type="subcellular location">
    <subcellularLocation>
        <location evidence="1">Membrane</location>
        <topology evidence="1">Multi-pass membrane protein</topology>
    </subcellularLocation>
</comment>
<protein>
    <submittedName>
        <fullName evidence="8">CKLF-like MARVEL transmembrane domain-containing protein 8</fullName>
    </submittedName>
</protein>
<name>A0A0B2US40_TOXCA</name>
<sequence>MNGVIELHVIIDCRPGIASQINAMRCGGEPSRPTRNKMADNGDQRYVTGTTVITTCETVQPVFVGIDTPQLDIGYLKTLSGLVKCIAIALDFICFICLLVGGPGYYTATGGATFVTIVGMVVSLTLLFLYLFRVVDVLTQIPWIICEMIFCFMWAVFYFTCGCVLAVAAAQFHGASGFGAASFFAFGAMCTYGFDCYLKFLAWRNNEVATGGGPIDIYGDSANAEAGLHKRITVNQS</sequence>
<keyword evidence="4 5" id="KW-0472">Membrane</keyword>
<dbReference type="InterPro" id="IPR050578">
    <property type="entry name" value="MARVEL-CKLF_proteins"/>
</dbReference>
<evidence type="ECO:0000256" key="2">
    <source>
        <dbReference type="ARBA" id="ARBA00022692"/>
    </source>
</evidence>
<feature type="domain" description="MARVEL" evidence="7">
    <location>
        <begin position="75"/>
        <end position="204"/>
    </location>
</feature>
<evidence type="ECO:0000256" key="4">
    <source>
        <dbReference type="ARBA" id="ARBA00023136"/>
    </source>
</evidence>
<accession>A0A0B2US40</accession>
<evidence type="ECO:0000313" key="9">
    <source>
        <dbReference type="Proteomes" id="UP000031036"/>
    </source>
</evidence>
<feature type="transmembrane region" description="Helical" evidence="6">
    <location>
        <begin position="112"/>
        <end position="132"/>
    </location>
</feature>
<dbReference type="OMA" id="NWIVCEM"/>
<dbReference type="AlphaFoldDB" id="A0A0B2US40"/>